<dbReference type="PANTHER" id="PTHR46401:SF9">
    <property type="entry name" value="MANNOSYLTRANSFERASE A"/>
    <property type="match status" value="1"/>
</dbReference>
<dbReference type="CDD" id="cd03809">
    <property type="entry name" value="GT4_MtfB-like"/>
    <property type="match status" value="1"/>
</dbReference>
<dbReference type="SUPFAM" id="SSF53756">
    <property type="entry name" value="UDP-Glycosyltransferase/glycogen phosphorylase"/>
    <property type="match status" value="1"/>
</dbReference>
<accession>A0ABW8PUX6</accession>
<protein>
    <submittedName>
        <fullName evidence="2">Glycosyltransferase family 1 protein</fullName>
    </submittedName>
</protein>
<evidence type="ECO:0000313" key="2">
    <source>
        <dbReference type="EMBL" id="MFK7160081.1"/>
    </source>
</evidence>
<sequence>MSSVSSSVESQGSKVQATLYIDITYLAQHTHLNTGIQRVVRQVVKHLIILGAEQGFQVQPVAIGQGRFQKLTEQDLYPAATQLLPDQAHQEKEKPPFKQRVLAYFKGVYFAGRELLAALSGHHPTVKHFLFAPRHTFGLSWLIDRIWQPVRSLLGKSAPGRDEGARVGDFSQVQPGDHLLLLDSTWYCQTWPSVEAFRARGGGVTAVIYDLIPITHPQFCDAFLAQVFKQWFADALSRVDGFVCISHTVERQLRAFLAEQQPELAQHKDYDYFLLGADFKKTLQDSEPPRPLLQERLSARPTYLVVSTIEPRKNHAFILDAFEELWAQGLDVNLFFVGRSGWQVEALLDRIRQHTELNHRLHFWQDVTDSELAYCYQSAKMLIFASQAEGFGLPIIESLQQGLPVLASRLDVHREVGGEHVGYFDLDSPHLLAAQIKQIEQEGIPQDLQPDPEFQWLSWRASSEMLLAALQRQGWTAEKK</sequence>
<dbReference type="Pfam" id="PF00534">
    <property type="entry name" value="Glycos_transf_1"/>
    <property type="match status" value="1"/>
</dbReference>
<organism evidence="2 3">
    <name type="scientific">Marinospirillum alkalitolerans</name>
    <dbReference type="NCBI Taxonomy" id="3123374"/>
    <lineage>
        <taxon>Bacteria</taxon>
        <taxon>Pseudomonadati</taxon>
        <taxon>Pseudomonadota</taxon>
        <taxon>Gammaproteobacteria</taxon>
        <taxon>Oceanospirillales</taxon>
        <taxon>Oceanospirillaceae</taxon>
        <taxon>Marinospirillum</taxon>
    </lineage>
</organism>
<dbReference type="RefSeq" id="WP_405337217.1">
    <property type="nucleotide sequence ID" value="NZ_JBANFI010000002.1"/>
</dbReference>
<proteinExistence type="predicted"/>
<dbReference type="Gene3D" id="3.40.50.2000">
    <property type="entry name" value="Glycogen Phosphorylase B"/>
    <property type="match status" value="1"/>
</dbReference>
<dbReference type="EMBL" id="JBANFI010000002">
    <property type="protein sequence ID" value="MFK7160081.1"/>
    <property type="molecule type" value="Genomic_DNA"/>
</dbReference>
<evidence type="ECO:0000313" key="3">
    <source>
        <dbReference type="Proteomes" id="UP001621714"/>
    </source>
</evidence>
<dbReference type="Proteomes" id="UP001621714">
    <property type="component" value="Unassembled WGS sequence"/>
</dbReference>
<gene>
    <name evidence="2" type="ORF">V6U78_03410</name>
</gene>
<evidence type="ECO:0000259" key="1">
    <source>
        <dbReference type="Pfam" id="PF00534"/>
    </source>
</evidence>
<name>A0ABW8PUX6_9GAMM</name>
<comment type="caution">
    <text evidence="2">The sequence shown here is derived from an EMBL/GenBank/DDBJ whole genome shotgun (WGS) entry which is preliminary data.</text>
</comment>
<keyword evidence="3" id="KW-1185">Reference proteome</keyword>
<feature type="domain" description="Glycosyl transferase family 1" evidence="1">
    <location>
        <begin position="300"/>
        <end position="442"/>
    </location>
</feature>
<dbReference type="PANTHER" id="PTHR46401">
    <property type="entry name" value="GLYCOSYLTRANSFERASE WBBK-RELATED"/>
    <property type="match status" value="1"/>
</dbReference>
<dbReference type="InterPro" id="IPR001296">
    <property type="entry name" value="Glyco_trans_1"/>
</dbReference>
<reference evidence="2 3" key="1">
    <citation type="submission" date="2024-02" db="EMBL/GenBank/DDBJ databases">
        <title>Marinospirillum sp. MEB 164 isolated from Lonar lake sediment.</title>
        <authorList>
            <person name="Joshi A."/>
            <person name="Thite S."/>
        </authorList>
    </citation>
    <scope>NUCLEOTIDE SEQUENCE [LARGE SCALE GENOMIC DNA]</scope>
    <source>
        <strain evidence="2 3">MEB164</strain>
    </source>
</reference>